<protein>
    <submittedName>
        <fullName evidence="2">HEAT repeat domain-containing protein</fullName>
    </submittedName>
</protein>
<evidence type="ECO:0000313" key="2">
    <source>
        <dbReference type="EMBL" id="KAA5603814.1"/>
    </source>
</evidence>
<accession>A0A5M6I6G3</accession>
<proteinExistence type="predicted"/>
<organism evidence="2 3">
    <name type="scientific">Roseospira marina</name>
    <dbReference type="NCBI Taxonomy" id="140057"/>
    <lineage>
        <taxon>Bacteria</taxon>
        <taxon>Pseudomonadati</taxon>
        <taxon>Pseudomonadota</taxon>
        <taxon>Alphaproteobacteria</taxon>
        <taxon>Rhodospirillales</taxon>
        <taxon>Rhodospirillaceae</taxon>
        <taxon>Roseospira</taxon>
    </lineage>
</organism>
<keyword evidence="3" id="KW-1185">Reference proteome</keyword>
<gene>
    <name evidence="2" type="ORF">F1188_19035</name>
</gene>
<dbReference type="Pfam" id="PF13646">
    <property type="entry name" value="HEAT_2"/>
    <property type="match status" value="2"/>
</dbReference>
<name>A0A5M6I6G3_9PROT</name>
<dbReference type="Proteomes" id="UP000324065">
    <property type="component" value="Unassembled WGS sequence"/>
</dbReference>
<evidence type="ECO:0000313" key="3">
    <source>
        <dbReference type="Proteomes" id="UP000324065"/>
    </source>
</evidence>
<reference evidence="2 3" key="1">
    <citation type="submission" date="2019-09" db="EMBL/GenBank/DDBJ databases">
        <title>Genome sequence of Roseospira marina, one of the more divergent members of the non-sulfur purple photosynthetic bacterial family, the Rhodospirillaceae.</title>
        <authorList>
            <person name="Meyer T."/>
            <person name="Kyndt J."/>
        </authorList>
    </citation>
    <scope>NUCLEOTIDE SEQUENCE [LARGE SCALE GENOMIC DNA]</scope>
    <source>
        <strain evidence="2 3">DSM 15113</strain>
    </source>
</reference>
<evidence type="ECO:0000256" key="1">
    <source>
        <dbReference type="SAM" id="MobiDB-lite"/>
    </source>
</evidence>
<dbReference type="Gene3D" id="1.25.10.10">
    <property type="entry name" value="Leucine-rich Repeat Variant"/>
    <property type="match status" value="1"/>
</dbReference>
<dbReference type="InterPro" id="IPR011989">
    <property type="entry name" value="ARM-like"/>
</dbReference>
<dbReference type="AlphaFoldDB" id="A0A5M6I6G3"/>
<sequence length="212" mass="22475">MGLLSADNHTPRPSSQPDGGPDAPNLARPVTDLADPNPERRWEAALSARGEPTGVDAVLARLPVEPDLAVRQALFDALAATGGPVAARGLVDLLRSEDAHLRNEAIAALAELPDDVPDLIDTMLTADDPDVRIFTVNVLRDLRHPQTTAWLTRVIAEDTHPNVVGTALDHALELADPAMAPAALAARTRFADDPYVAFVCGLLLDRIEGSAS</sequence>
<feature type="region of interest" description="Disordered" evidence="1">
    <location>
        <begin position="1"/>
        <end position="36"/>
    </location>
</feature>
<dbReference type="InterPro" id="IPR016024">
    <property type="entry name" value="ARM-type_fold"/>
</dbReference>
<feature type="compositionally biased region" description="Polar residues" evidence="1">
    <location>
        <begin position="7"/>
        <end position="17"/>
    </location>
</feature>
<dbReference type="EMBL" id="VWPJ01000030">
    <property type="protein sequence ID" value="KAA5603814.1"/>
    <property type="molecule type" value="Genomic_DNA"/>
</dbReference>
<dbReference type="RefSeq" id="WP_150064038.1">
    <property type="nucleotide sequence ID" value="NZ_JACHII010000028.1"/>
</dbReference>
<comment type="caution">
    <text evidence="2">The sequence shown here is derived from an EMBL/GenBank/DDBJ whole genome shotgun (WGS) entry which is preliminary data.</text>
</comment>
<dbReference type="OrthoDB" id="7359267at2"/>
<dbReference type="SUPFAM" id="SSF48371">
    <property type="entry name" value="ARM repeat"/>
    <property type="match status" value="1"/>
</dbReference>